<evidence type="ECO:0000256" key="1">
    <source>
        <dbReference type="SAM" id="Phobius"/>
    </source>
</evidence>
<dbReference type="PROSITE" id="PS50280">
    <property type="entry name" value="SET"/>
    <property type="match status" value="1"/>
</dbReference>
<dbReference type="InterPro" id="IPR046341">
    <property type="entry name" value="SET_dom_sf"/>
</dbReference>
<accession>A0ABD3R8H9</accession>
<dbReference type="InterPro" id="IPR001214">
    <property type="entry name" value="SET_dom"/>
</dbReference>
<protein>
    <recommendedName>
        <fullName evidence="2">SET domain-containing protein</fullName>
    </recommendedName>
</protein>
<dbReference type="Proteomes" id="UP001530377">
    <property type="component" value="Unassembled WGS sequence"/>
</dbReference>
<evidence type="ECO:0000313" key="3">
    <source>
        <dbReference type="EMBL" id="KAL3809253.1"/>
    </source>
</evidence>
<gene>
    <name evidence="3" type="ORF">ACHAXA_007990</name>
</gene>
<comment type="caution">
    <text evidence="3">The sequence shown here is derived from an EMBL/GenBank/DDBJ whole genome shotgun (WGS) entry which is preliminary data.</text>
</comment>
<feature type="domain" description="SET" evidence="2">
    <location>
        <begin position="144"/>
        <end position="265"/>
    </location>
</feature>
<keyword evidence="1" id="KW-0812">Transmembrane</keyword>
<dbReference type="AlphaFoldDB" id="A0ABD3R8H9"/>
<sequence>MRQELLLTMGAIIIIYQMFMLGRTIGSSLLLLKQEGYYDLGAVEKALLLFKRGDDDQKLGNLRKDVQKWNNILPKPKGWEEFKFGEIRAYFGCHEYAGDRTKPLLTLKDWEYLRSKYIEIVDKHAVFDDPVPPTDGYSFDENGPPPYYASHGVRGRGLFASRDIKKGEIIHDGERSDIEFSGGETWRKFIFSLPRNRACDVIDWSWTQKKSGDGKNRLLSAMDISILLNGDKDNNINVMPMSSISNQFYALRDIKMGEELLTDYDVYETVWADVGL</sequence>
<name>A0ABD3R8H9_9STRA</name>
<dbReference type="Gene3D" id="2.170.270.10">
    <property type="entry name" value="SET domain"/>
    <property type="match status" value="1"/>
</dbReference>
<keyword evidence="1" id="KW-1133">Transmembrane helix</keyword>
<dbReference type="Pfam" id="PF00856">
    <property type="entry name" value="SET"/>
    <property type="match status" value="1"/>
</dbReference>
<dbReference type="EMBL" id="JALLPB020000425">
    <property type="protein sequence ID" value="KAL3809253.1"/>
    <property type="molecule type" value="Genomic_DNA"/>
</dbReference>
<reference evidence="3 4" key="1">
    <citation type="submission" date="2024-10" db="EMBL/GenBank/DDBJ databases">
        <title>Updated reference genomes for cyclostephanoid diatoms.</title>
        <authorList>
            <person name="Roberts W.R."/>
            <person name="Alverson A.J."/>
        </authorList>
    </citation>
    <scope>NUCLEOTIDE SEQUENCE [LARGE SCALE GENOMIC DNA]</scope>
    <source>
        <strain evidence="3 4">AJA228-03</strain>
    </source>
</reference>
<keyword evidence="4" id="KW-1185">Reference proteome</keyword>
<feature type="transmembrane region" description="Helical" evidence="1">
    <location>
        <begin position="6"/>
        <end position="25"/>
    </location>
</feature>
<proteinExistence type="predicted"/>
<evidence type="ECO:0000259" key="2">
    <source>
        <dbReference type="PROSITE" id="PS50280"/>
    </source>
</evidence>
<evidence type="ECO:0000313" key="4">
    <source>
        <dbReference type="Proteomes" id="UP001530377"/>
    </source>
</evidence>
<dbReference type="SUPFAM" id="SSF82199">
    <property type="entry name" value="SET domain"/>
    <property type="match status" value="1"/>
</dbReference>
<keyword evidence="1" id="KW-0472">Membrane</keyword>
<organism evidence="3 4">
    <name type="scientific">Cyclostephanos tholiformis</name>
    <dbReference type="NCBI Taxonomy" id="382380"/>
    <lineage>
        <taxon>Eukaryota</taxon>
        <taxon>Sar</taxon>
        <taxon>Stramenopiles</taxon>
        <taxon>Ochrophyta</taxon>
        <taxon>Bacillariophyta</taxon>
        <taxon>Coscinodiscophyceae</taxon>
        <taxon>Thalassiosirophycidae</taxon>
        <taxon>Stephanodiscales</taxon>
        <taxon>Stephanodiscaceae</taxon>
        <taxon>Cyclostephanos</taxon>
    </lineage>
</organism>